<dbReference type="InterPro" id="IPR037191">
    <property type="entry name" value="VPS9_dom_sf"/>
</dbReference>
<name>A0A2P6NKI8_9EUKA</name>
<dbReference type="Pfam" id="PF00616">
    <property type="entry name" value="RasGAP"/>
    <property type="match status" value="1"/>
</dbReference>
<feature type="region of interest" description="Disordered" evidence="6">
    <location>
        <begin position="1"/>
        <end position="68"/>
    </location>
</feature>
<dbReference type="PANTHER" id="PTHR23101:SF112">
    <property type="entry name" value="RASGTPASE-ACTIVATING PROTEIN"/>
    <property type="match status" value="1"/>
</dbReference>
<dbReference type="Gene3D" id="1.20.1050.80">
    <property type="entry name" value="VPS9 domain"/>
    <property type="match status" value="1"/>
</dbReference>
<dbReference type="GO" id="GO:0030139">
    <property type="term" value="C:endocytic vesicle"/>
    <property type="evidence" value="ECO:0007669"/>
    <property type="project" value="TreeGrafter"/>
</dbReference>
<feature type="compositionally biased region" description="Basic and acidic residues" evidence="6">
    <location>
        <begin position="630"/>
        <end position="642"/>
    </location>
</feature>
<dbReference type="OrthoDB" id="19622at2759"/>
<dbReference type="STRING" id="1890364.A0A2P6NKI8"/>
<reference evidence="9 10" key="1">
    <citation type="journal article" date="2018" name="Genome Biol. Evol.">
        <title>Multiple Roots of Fruiting Body Formation in Amoebozoa.</title>
        <authorList>
            <person name="Hillmann F."/>
            <person name="Forbes G."/>
            <person name="Novohradska S."/>
            <person name="Ferling I."/>
            <person name="Riege K."/>
            <person name="Groth M."/>
            <person name="Westermann M."/>
            <person name="Marz M."/>
            <person name="Spaller T."/>
            <person name="Winckler T."/>
            <person name="Schaap P."/>
            <person name="Glockner G."/>
        </authorList>
    </citation>
    <scope>NUCLEOTIDE SEQUENCE [LARGE SCALE GENOMIC DNA]</scope>
    <source>
        <strain evidence="9 10">Jena</strain>
    </source>
</reference>
<evidence type="ECO:0000256" key="5">
    <source>
        <dbReference type="ARBA" id="ARBA00023136"/>
    </source>
</evidence>
<dbReference type="GO" id="GO:0016020">
    <property type="term" value="C:membrane"/>
    <property type="evidence" value="ECO:0007669"/>
    <property type="project" value="UniProtKB-SubCell"/>
</dbReference>
<dbReference type="InterPro" id="IPR045046">
    <property type="entry name" value="Vps9-like"/>
</dbReference>
<dbReference type="PANTHER" id="PTHR23101">
    <property type="entry name" value="RAB GDP/GTP EXCHANGE FACTOR"/>
    <property type="match status" value="1"/>
</dbReference>
<evidence type="ECO:0000259" key="8">
    <source>
        <dbReference type="PROSITE" id="PS51205"/>
    </source>
</evidence>
<evidence type="ECO:0000256" key="6">
    <source>
        <dbReference type="SAM" id="MobiDB-lite"/>
    </source>
</evidence>
<proteinExistence type="inferred from homology"/>
<comment type="subcellular location">
    <subcellularLocation>
        <location evidence="1">Membrane</location>
        <topology evidence="1">Peripheral membrane protein</topology>
    </subcellularLocation>
</comment>
<evidence type="ECO:0000256" key="2">
    <source>
        <dbReference type="ARBA" id="ARBA00008489"/>
    </source>
</evidence>
<comment type="caution">
    <text evidence="9">The sequence shown here is derived from an EMBL/GenBank/DDBJ whole genome shotgun (WGS) entry which is preliminary data.</text>
</comment>
<keyword evidence="4" id="KW-0344">Guanine-nucleotide releasing factor</keyword>
<dbReference type="GO" id="GO:0031267">
    <property type="term" value="F:small GTPase binding"/>
    <property type="evidence" value="ECO:0007669"/>
    <property type="project" value="TreeGrafter"/>
</dbReference>
<feature type="region of interest" description="Disordered" evidence="6">
    <location>
        <begin position="621"/>
        <end position="642"/>
    </location>
</feature>
<dbReference type="SUPFAM" id="SSF48350">
    <property type="entry name" value="GTPase activation domain, GAP"/>
    <property type="match status" value="1"/>
</dbReference>
<keyword evidence="3" id="KW-0254">Endocytosis</keyword>
<dbReference type="AlphaFoldDB" id="A0A2P6NKI8"/>
<dbReference type="EMBL" id="MDYQ01000062">
    <property type="protein sequence ID" value="PRP84468.1"/>
    <property type="molecule type" value="Genomic_DNA"/>
</dbReference>
<accession>A0A2P6NKI8</accession>
<dbReference type="Pfam" id="PF02204">
    <property type="entry name" value="VPS9"/>
    <property type="match status" value="1"/>
</dbReference>
<organism evidence="9 10">
    <name type="scientific">Planoprotostelium fungivorum</name>
    <dbReference type="NCBI Taxonomy" id="1890364"/>
    <lineage>
        <taxon>Eukaryota</taxon>
        <taxon>Amoebozoa</taxon>
        <taxon>Evosea</taxon>
        <taxon>Variosea</taxon>
        <taxon>Cavosteliida</taxon>
        <taxon>Cavosteliaceae</taxon>
        <taxon>Planoprotostelium</taxon>
    </lineage>
</organism>
<feature type="domain" description="VPS9" evidence="8">
    <location>
        <begin position="788"/>
        <end position="901"/>
    </location>
</feature>
<evidence type="ECO:0000256" key="1">
    <source>
        <dbReference type="ARBA" id="ARBA00004170"/>
    </source>
</evidence>
<dbReference type="InParanoid" id="A0A2P6NKI8"/>
<evidence type="ECO:0000259" key="7">
    <source>
        <dbReference type="PROSITE" id="PS50018"/>
    </source>
</evidence>
<protein>
    <submittedName>
        <fullName evidence="9">RasGTPase-activating protein</fullName>
    </submittedName>
</protein>
<dbReference type="Gene3D" id="1.10.506.10">
    <property type="entry name" value="GTPase Activation - p120gap, domain 1"/>
    <property type="match status" value="1"/>
</dbReference>
<gene>
    <name evidence="9" type="ORF">PROFUN_08053</name>
</gene>
<dbReference type="Proteomes" id="UP000241769">
    <property type="component" value="Unassembled WGS sequence"/>
</dbReference>
<feature type="compositionally biased region" description="Polar residues" evidence="6">
    <location>
        <begin position="1"/>
        <end position="14"/>
    </location>
</feature>
<keyword evidence="5" id="KW-0472">Membrane</keyword>
<dbReference type="GO" id="GO:0006897">
    <property type="term" value="P:endocytosis"/>
    <property type="evidence" value="ECO:0007669"/>
    <property type="project" value="UniProtKB-KW"/>
</dbReference>
<dbReference type="InterPro" id="IPR008936">
    <property type="entry name" value="Rho_GTPase_activation_prot"/>
</dbReference>
<dbReference type="PROSITE" id="PS50018">
    <property type="entry name" value="RAS_GTPASE_ACTIV_2"/>
    <property type="match status" value="1"/>
</dbReference>
<keyword evidence="10" id="KW-1185">Reference proteome</keyword>
<feature type="domain" description="Ras-GAP" evidence="7">
    <location>
        <begin position="241"/>
        <end position="401"/>
    </location>
</feature>
<comment type="similarity">
    <text evidence="2">Belongs to the GAPVD1 family.</text>
</comment>
<dbReference type="PROSITE" id="PS51205">
    <property type="entry name" value="VPS9"/>
    <property type="match status" value="1"/>
</dbReference>
<evidence type="ECO:0000256" key="3">
    <source>
        <dbReference type="ARBA" id="ARBA00022583"/>
    </source>
</evidence>
<dbReference type="GO" id="GO:0005085">
    <property type="term" value="F:guanyl-nucleotide exchange factor activity"/>
    <property type="evidence" value="ECO:0007669"/>
    <property type="project" value="UniProtKB-KW"/>
</dbReference>
<feature type="compositionally biased region" description="Basic and acidic residues" evidence="6">
    <location>
        <begin position="31"/>
        <end position="44"/>
    </location>
</feature>
<dbReference type="InterPro" id="IPR003123">
    <property type="entry name" value="VPS9"/>
</dbReference>
<evidence type="ECO:0000256" key="4">
    <source>
        <dbReference type="ARBA" id="ARBA00022658"/>
    </source>
</evidence>
<dbReference type="InterPro" id="IPR001936">
    <property type="entry name" value="RasGAP_dom"/>
</dbReference>
<evidence type="ECO:0000313" key="10">
    <source>
        <dbReference type="Proteomes" id="UP000241769"/>
    </source>
</evidence>
<dbReference type="GO" id="GO:0005829">
    <property type="term" value="C:cytosol"/>
    <property type="evidence" value="ECO:0007669"/>
    <property type="project" value="TreeGrafter"/>
</dbReference>
<dbReference type="SUPFAM" id="SSF109993">
    <property type="entry name" value="VPS9 domain"/>
    <property type="match status" value="1"/>
</dbReference>
<sequence length="901" mass="102673">MSCSDVETNDTSADANHPLPSNAVTQLRKMNISDRKKDRSDTDPSRAIYTSHSDRANRRKAQRSVETVSPSLFQGQHLIRLQELLKAEALEDEADQNTLGTIQRRTYECSQKLSVIMAQVRDYDKFFSSPGHFDFNAEVGRSLGTSKADNYIAGIPSHVRRDVEDLMSFMRTDPTHLGGVILRAGLLKGKQSKYPGICQAMVISVYNCCFTPEDECLLLNMIESLCVLESVVGREILLPKRGESFSVSLLNTYMQYTYAKSFMSAILKDLVLVVVQDTLLNLEPDREKNALLYQPRGSRDTQMKIRSEDSIQNFIDELAVEFIQTIVEKIETLPYGLRYVTRVIHQLDGGDVVPTVVHVILENFFLQGFVRPELYGINYGLSKSSKSNLLSIARCMSMIWNGLDDPKLIERFGQPIFEKLKQYCHQVVQVPNIEDYYSSMRKKKGTVETSESSSEAPSKSQNVSVAFSDLSYLLDLFVKYSENHSFYTLVDAVRPHIEQNLANNRGKFMIIRVWSSPQTRIKSIELEPLPPNASHMLITQCKNVLSSLLMQSDYVCGYSSHPICNVLRQQLARNRLDSSHIASAGVEQTIIMLKKLPSNYQDNDYQLLLREMSEVRDPSRVPLMTGNVQDHQKRKEKKARERTSALSLLNRMQRSVVEMEAVKDSHAEFLAYIKMRKLREKSFETVEEEFVAQFDVSIARSVKVQRSTKREDGFFCSCTVDVDTANETKCTKCSTKRRSISRFLDVARDVVASDPSFQSSPTSEIDAAVKIYERHLILRIFNSTFSICQVDVEFGKMVRQQAFTCTLSDLGIPSMYRHQSPWKPTQTELIKLNLYKSPHEKVKCIMTAWTILFNALKPLGEIGPDTYLPIMVHVKFKIFAKLFQSWVILCCRPTHLLSNIK</sequence>
<evidence type="ECO:0000313" key="9">
    <source>
        <dbReference type="EMBL" id="PRP84468.1"/>
    </source>
</evidence>